<keyword evidence="3" id="KW-0472">Membrane</keyword>
<dbReference type="Pfam" id="PF02518">
    <property type="entry name" value="HATPase_c"/>
    <property type="match status" value="1"/>
</dbReference>
<dbReference type="InterPro" id="IPR005467">
    <property type="entry name" value="His_kinase_dom"/>
</dbReference>
<dbReference type="SMART" id="SM00387">
    <property type="entry name" value="HATPase_c"/>
    <property type="match status" value="1"/>
</dbReference>
<keyword evidence="1" id="KW-0597">Phosphoprotein</keyword>
<dbReference type="PROSITE" id="PS50110">
    <property type="entry name" value="RESPONSE_REGULATORY"/>
    <property type="match status" value="1"/>
</dbReference>
<protein>
    <submittedName>
        <fullName evidence="6">Sensor histidine kinase RcsC</fullName>
        <ecNumber evidence="6">2.7.13.3</ecNumber>
    </submittedName>
</protein>
<dbReference type="SMART" id="SM00448">
    <property type="entry name" value="REC"/>
    <property type="match status" value="1"/>
</dbReference>
<dbReference type="SMART" id="SM00388">
    <property type="entry name" value="HisKA"/>
    <property type="match status" value="1"/>
</dbReference>
<evidence type="ECO:0000313" key="6">
    <source>
        <dbReference type="EMBL" id="UYP43906.1"/>
    </source>
</evidence>
<evidence type="ECO:0000313" key="7">
    <source>
        <dbReference type="Proteomes" id="UP001208689"/>
    </source>
</evidence>
<evidence type="ECO:0000256" key="1">
    <source>
        <dbReference type="ARBA" id="ARBA00022553"/>
    </source>
</evidence>
<feature type="transmembrane region" description="Helical" evidence="3">
    <location>
        <begin position="113"/>
        <end position="132"/>
    </location>
</feature>
<dbReference type="PRINTS" id="PR00344">
    <property type="entry name" value="BCTRLSENSOR"/>
</dbReference>
<feature type="transmembrane region" description="Helical" evidence="3">
    <location>
        <begin position="20"/>
        <end position="37"/>
    </location>
</feature>
<feature type="transmembrane region" description="Helical" evidence="3">
    <location>
        <begin position="43"/>
        <end position="59"/>
    </location>
</feature>
<dbReference type="Pfam" id="PF00072">
    <property type="entry name" value="Response_reg"/>
    <property type="match status" value="1"/>
</dbReference>
<dbReference type="GO" id="GO:0004673">
    <property type="term" value="F:protein histidine kinase activity"/>
    <property type="evidence" value="ECO:0007669"/>
    <property type="project" value="UniProtKB-EC"/>
</dbReference>
<dbReference type="Gene3D" id="3.30.565.10">
    <property type="entry name" value="Histidine kinase-like ATPase, C-terminal domain"/>
    <property type="match status" value="1"/>
</dbReference>
<dbReference type="PANTHER" id="PTHR43065:SF42">
    <property type="entry name" value="TWO-COMPONENT SENSOR PPRA"/>
    <property type="match status" value="1"/>
</dbReference>
<feature type="domain" description="Response regulatory" evidence="5">
    <location>
        <begin position="443"/>
        <end position="563"/>
    </location>
</feature>
<organism evidence="6 7">
    <name type="scientific">Candidatus Lokiarchaeum ossiferum</name>
    <dbReference type="NCBI Taxonomy" id="2951803"/>
    <lineage>
        <taxon>Archaea</taxon>
        <taxon>Promethearchaeati</taxon>
        <taxon>Promethearchaeota</taxon>
        <taxon>Promethearchaeia</taxon>
        <taxon>Promethearchaeales</taxon>
        <taxon>Promethearchaeaceae</taxon>
        <taxon>Candidatus Lokiarchaeum</taxon>
    </lineage>
</organism>
<proteinExistence type="predicted"/>
<feature type="transmembrane region" description="Helical" evidence="3">
    <location>
        <begin position="66"/>
        <end position="82"/>
    </location>
</feature>
<dbReference type="PANTHER" id="PTHR43065">
    <property type="entry name" value="SENSOR HISTIDINE KINASE"/>
    <property type="match status" value="1"/>
</dbReference>
<dbReference type="InterPro" id="IPR003594">
    <property type="entry name" value="HATPase_dom"/>
</dbReference>
<dbReference type="PROSITE" id="PS50109">
    <property type="entry name" value="HIS_KIN"/>
    <property type="match status" value="1"/>
</dbReference>
<accession>A0ABY6HMX1</accession>
<dbReference type="Gene3D" id="3.40.50.2300">
    <property type="match status" value="1"/>
</dbReference>
<dbReference type="SUPFAM" id="SSF47384">
    <property type="entry name" value="Homodimeric domain of signal transducing histidine kinase"/>
    <property type="match status" value="1"/>
</dbReference>
<keyword evidence="7" id="KW-1185">Reference proteome</keyword>
<feature type="domain" description="Histidine kinase" evidence="4">
    <location>
        <begin position="207"/>
        <end position="424"/>
    </location>
</feature>
<keyword evidence="6" id="KW-0808">Transferase</keyword>
<keyword evidence="3" id="KW-1133">Transmembrane helix</keyword>
<dbReference type="Pfam" id="PF00512">
    <property type="entry name" value="HisKA"/>
    <property type="match status" value="1"/>
</dbReference>
<evidence type="ECO:0000256" key="3">
    <source>
        <dbReference type="SAM" id="Phobius"/>
    </source>
</evidence>
<dbReference type="Proteomes" id="UP001208689">
    <property type="component" value="Chromosome"/>
</dbReference>
<keyword evidence="2" id="KW-0175">Coiled coil</keyword>
<feature type="coiled-coil region" evidence="2">
    <location>
        <begin position="236"/>
        <end position="263"/>
    </location>
</feature>
<reference evidence="6" key="1">
    <citation type="submission" date="2022-09" db="EMBL/GenBank/DDBJ databases">
        <title>Actin cytoskeleton and complex cell architecture in an #Asgard archaeon.</title>
        <authorList>
            <person name="Ponce Toledo R.I."/>
            <person name="Schleper C."/>
            <person name="Rodrigues Oliveira T."/>
            <person name="Wollweber F."/>
            <person name="Xu J."/>
            <person name="Rittmann S."/>
            <person name="Klingl A."/>
            <person name="Pilhofer M."/>
        </authorList>
    </citation>
    <scope>NUCLEOTIDE SEQUENCE</scope>
    <source>
        <strain evidence="6">B-35</strain>
    </source>
</reference>
<dbReference type="InterPro" id="IPR001789">
    <property type="entry name" value="Sig_transdc_resp-reg_receiver"/>
</dbReference>
<evidence type="ECO:0000256" key="2">
    <source>
        <dbReference type="SAM" id="Coils"/>
    </source>
</evidence>
<dbReference type="CDD" id="cd00082">
    <property type="entry name" value="HisKA"/>
    <property type="match status" value="1"/>
</dbReference>
<dbReference type="EMBL" id="CP104013">
    <property type="protein sequence ID" value="UYP43906.1"/>
    <property type="molecule type" value="Genomic_DNA"/>
</dbReference>
<dbReference type="InterPro" id="IPR011006">
    <property type="entry name" value="CheY-like_superfamily"/>
</dbReference>
<dbReference type="InterPro" id="IPR036890">
    <property type="entry name" value="HATPase_C_sf"/>
</dbReference>
<keyword evidence="3" id="KW-0812">Transmembrane</keyword>
<dbReference type="Gene3D" id="1.10.287.130">
    <property type="match status" value="1"/>
</dbReference>
<dbReference type="InterPro" id="IPR004358">
    <property type="entry name" value="Sig_transdc_His_kin-like_C"/>
</dbReference>
<gene>
    <name evidence="6" type="ORF">NEF87_000191</name>
</gene>
<feature type="transmembrane region" description="Helical" evidence="3">
    <location>
        <begin position="88"/>
        <end position="106"/>
    </location>
</feature>
<evidence type="ECO:0000259" key="4">
    <source>
        <dbReference type="PROSITE" id="PS50109"/>
    </source>
</evidence>
<dbReference type="SUPFAM" id="SSF55874">
    <property type="entry name" value="ATPase domain of HSP90 chaperone/DNA topoisomerase II/histidine kinase"/>
    <property type="match status" value="1"/>
</dbReference>
<sequence>MQDISSNQFYWLKPKLIQNLRFISSVIALLFVILGFLTNDHFRWYSLAIEVILIFPYFLKSKIRNLFGMYLGCFGISFILLVKSALDGTGAILNIISIIIIISALLRNKKFTLFLSIFSGVSIIAITFFGKLDLFPEMIPGTSLQYDNSSSIPLITLIVAALLSYYIIDFLIESILKQQEINRILKKDQEQLIISEKLASLSLLAGGIAHDFNNYLTAILGNLNLLKMDVESNQDLYELVQDAEIATNQAKELTNQLSTLSKGGHPIKKKLVSIEENIKKIVRFHLSGSNVKPSFDMNLEEWTIEADVGQFSQVIQNLTINAKQAMPDGGSLLVESHYLNLPSTNTYNVNEGNYIQVKFIDTGKGILKQNYKKIFDPHFSTKKEGLGLGLMICQKIVSAHEGIISLSSQVGKGSEFTILLPAIQSSQIFQRNEDSMIQNFAYSVLVLDDDPKILTILKKMLNRLGSTVFTTKEGKEILDLYKSLIEGDQKIDFLILDLTIPGGMGGLEVMKHLLKINPEVRVIVSSGYSKDPVLNQHVKYGFKSVLKKPYHIEELKLAINECMKN</sequence>
<dbReference type="InterPro" id="IPR036097">
    <property type="entry name" value="HisK_dim/P_sf"/>
</dbReference>
<feature type="transmembrane region" description="Helical" evidence="3">
    <location>
        <begin position="152"/>
        <end position="176"/>
    </location>
</feature>
<dbReference type="SUPFAM" id="SSF52172">
    <property type="entry name" value="CheY-like"/>
    <property type="match status" value="1"/>
</dbReference>
<keyword evidence="6" id="KW-0418">Kinase</keyword>
<dbReference type="InterPro" id="IPR003661">
    <property type="entry name" value="HisK_dim/P_dom"/>
</dbReference>
<evidence type="ECO:0000259" key="5">
    <source>
        <dbReference type="PROSITE" id="PS50110"/>
    </source>
</evidence>
<dbReference type="EC" id="2.7.13.3" evidence="6"/>
<name>A0ABY6HMX1_9ARCH</name>